<proteinExistence type="predicted"/>
<dbReference type="GO" id="GO:0006508">
    <property type="term" value="P:proteolysis"/>
    <property type="evidence" value="ECO:0007669"/>
    <property type="project" value="InterPro"/>
</dbReference>
<sequence length="360" mass="39727">MKERVSLNNLPIVDSHLDLAENMTLFGRDLTLSVTEIRMVEKRTTRQATVSLSELERGNIGVAFATVTAGFLAADVGANFEPRSAIYHTPEEAEAQAFTQITLYEHWEKQGRIRILKSVYDLDHHLQLWQDDRKPGLVLLMEGGDPIVSVGDLSRWWQHGLRIIGLTFGDTRYGIGVAGGRPTFKQGGLTAEGVDLLRHMAELGFIWDISHLTEEGIWQGLDLKFPHVCASHANAQALTPTDRHLSDDVIRAIAGRGGVMGLTLYSGFLAPCWKHDPSISVTLDEHLRRHAIYVASLSSWNHVGIGSDLDGGFGLEESPSEIESVADLYKVGAVVPTEVREAVLSTNWLNFLRSSLPQTS</sequence>
<dbReference type="EMBL" id="DF820472">
    <property type="protein sequence ID" value="GAK60144.1"/>
    <property type="molecule type" value="Genomic_DNA"/>
</dbReference>
<evidence type="ECO:0000313" key="2">
    <source>
        <dbReference type="Proteomes" id="UP000030661"/>
    </source>
</evidence>
<keyword evidence="2" id="KW-1185">Reference proteome</keyword>
<dbReference type="PROSITE" id="PS51365">
    <property type="entry name" value="RENAL_DIPEPTIDASE_2"/>
    <property type="match status" value="1"/>
</dbReference>
<reference evidence="1 2" key="1">
    <citation type="journal article" date="2015" name="PeerJ">
        <title>First genomic representation of candidate bacterial phylum KSB3 points to enhanced environmental sensing as a trigger of wastewater bulking.</title>
        <authorList>
            <person name="Sekiguchi Y."/>
            <person name="Ohashi A."/>
            <person name="Parks D.H."/>
            <person name="Yamauchi T."/>
            <person name="Tyson G.W."/>
            <person name="Hugenholtz P."/>
        </authorList>
    </citation>
    <scope>NUCLEOTIDE SEQUENCE [LARGE SCALE GENOMIC DNA]</scope>
</reference>
<dbReference type="eggNOG" id="COG2355">
    <property type="taxonomic scope" value="Bacteria"/>
</dbReference>
<dbReference type="AlphaFoldDB" id="A0A081C6D9"/>
<dbReference type="SUPFAM" id="SSF51556">
    <property type="entry name" value="Metallo-dependent hydrolases"/>
    <property type="match status" value="1"/>
</dbReference>
<organism evidence="1 2">
    <name type="scientific">Vecturithrix granuli</name>
    <dbReference type="NCBI Taxonomy" id="1499967"/>
    <lineage>
        <taxon>Bacteria</taxon>
        <taxon>Candidatus Moduliflexota</taxon>
        <taxon>Candidatus Vecturitrichia</taxon>
        <taxon>Candidatus Vecturitrichales</taxon>
        <taxon>Candidatus Vecturitrichaceae</taxon>
        <taxon>Candidatus Vecturithrix</taxon>
    </lineage>
</organism>
<dbReference type="InterPro" id="IPR032466">
    <property type="entry name" value="Metal_Hydrolase"/>
</dbReference>
<gene>
    <name evidence="1" type="ORF">U27_00035</name>
</gene>
<dbReference type="Pfam" id="PF01244">
    <property type="entry name" value="Peptidase_M19"/>
    <property type="match status" value="1"/>
</dbReference>
<dbReference type="InterPro" id="IPR008257">
    <property type="entry name" value="Pept_M19"/>
</dbReference>
<dbReference type="STRING" id="1499967.U27_00035"/>
<name>A0A081C6D9_VECG1</name>
<evidence type="ECO:0000313" key="1">
    <source>
        <dbReference type="EMBL" id="GAK60144.1"/>
    </source>
</evidence>
<dbReference type="HOGENOM" id="CLU_031404_1_0_0"/>
<dbReference type="Gene3D" id="3.20.20.140">
    <property type="entry name" value="Metal-dependent hydrolases"/>
    <property type="match status" value="1"/>
</dbReference>
<protein>
    <submittedName>
        <fullName evidence="1">Peptidase M19 renal dipeptidase</fullName>
    </submittedName>
</protein>
<dbReference type="PANTHER" id="PTHR10443:SF12">
    <property type="entry name" value="DIPEPTIDASE"/>
    <property type="match status" value="1"/>
</dbReference>
<dbReference type="GO" id="GO:0070573">
    <property type="term" value="F:metallodipeptidase activity"/>
    <property type="evidence" value="ECO:0007669"/>
    <property type="project" value="InterPro"/>
</dbReference>
<accession>A0A081C6D9</accession>
<dbReference type="Proteomes" id="UP000030661">
    <property type="component" value="Unassembled WGS sequence"/>
</dbReference>
<dbReference type="PANTHER" id="PTHR10443">
    <property type="entry name" value="MICROSOMAL DIPEPTIDASE"/>
    <property type="match status" value="1"/>
</dbReference>